<feature type="transmembrane region" description="Helical" evidence="2">
    <location>
        <begin position="318"/>
        <end position="338"/>
    </location>
</feature>
<sequence>MNETLWNKVLQFNLDDPAGGYSFSVRLASENRWTKDFTEKAIVEYKKFMFLAAKSELMVSPSAIVDIVWHQHLIFSQSYFDFCVLLGKNIQHIPSTHDKARFDEFKKAAERTEKLYADHFGKQPESIWLYDTMLDGLKLKPAKLKIGLFTLFGVLGTIILSFPFYYLLRPIYIHINNPYFIWGLLGLTLPVCIILYFYTMSRFKEIAASFDSQSFVYHLKPFEVIYLKNHKLDDVINGSISELIHVGMIRVDLDQRICISDKMQDLSGEQLQVISTLKEKGDLFYTQLLRQLRTKPVFRNTAKSMDQFRSCFNQSREFAKLFYVNFIVFAVLVIFPLIRLVTGVLRDKPVFQVALLLTLLILFAINYLYKLNRQFFSRTIPGLYKEIILPIIKEEQDWRWDYFLYGSAVLSSSLIPLVNYKRSDATYASGDGGGGDSSCGSSGGSSCGSCGGCGGD</sequence>
<feature type="transmembrane region" description="Helical" evidence="2">
    <location>
        <begin position="179"/>
        <end position="198"/>
    </location>
</feature>
<accession>A0ABW5MHP5</accession>
<comment type="caution">
    <text evidence="3">The sequence shown here is derived from an EMBL/GenBank/DDBJ whole genome shotgun (WGS) entry which is preliminary data.</text>
</comment>
<evidence type="ECO:0008006" key="5">
    <source>
        <dbReference type="Google" id="ProtNLM"/>
    </source>
</evidence>
<feature type="region of interest" description="Disordered" evidence="1">
    <location>
        <begin position="433"/>
        <end position="456"/>
    </location>
</feature>
<reference evidence="4" key="1">
    <citation type="journal article" date="2019" name="Int. J. Syst. Evol. Microbiol.">
        <title>The Global Catalogue of Microorganisms (GCM) 10K type strain sequencing project: providing services to taxonomists for standard genome sequencing and annotation.</title>
        <authorList>
            <consortium name="The Broad Institute Genomics Platform"/>
            <consortium name="The Broad Institute Genome Sequencing Center for Infectious Disease"/>
            <person name="Wu L."/>
            <person name="Ma J."/>
        </authorList>
    </citation>
    <scope>NUCLEOTIDE SEQUENCE [LARGE SCALE GENOMIC DNA]</scope>
    <source>
        <strain evidence="4">KCTC 42866</strain>
    </source>
</reference>
<keyword evidence="2" id="KW-1133">Transmembrane helix</keyword>
<gene>
    <name evidence="3" type="ORF">ACFSR6_06695</name>
</gene>
<evidence type="ECO:0000313" key="4">
    <source>
        <dbReference type="Proteomes" id="UP001597461"/>
    </source>
</evidence>
<organism evidence="3 4">
    <name type="scientific">Pedobacter vanadiisoli</name>
    <dbReference type="NCBI Taxonomy" id="1761975"/>
    <lineage>
        <taxon>Bacteria</taxon>
        <taxon>Pseudomonadati</taxon>
        <taxon>Bacteroidota</taxon>
        <taxon>Sphingobacteriia</taxon>
        <taxon>Sphingobacteriales</taxon>
        <taxon>Sphingobacteriaceae</taxon>
        <taxon>Pedobacter</taxon>
    </lineage>
</organism>
<protein>
    <recommendedName>
        <fullName evidence="5">TIGR04222 domain-containing protein</fullName>
    </recommendedName>
</protein>
<dbReference type="EMBL" id="JBHULL010000007">
    <property type="protein sequence ID" value="MFD2582168.1"/>
    <property type="molecule type" value="Genomic_DNA"/>
</dbReference>
<proteinExistence type="predicted"/>
<keyword evidence="2" id="KW-0812">Transmembrane</keyword>
<feature type="transmembrane region" description="Helical" evidence="2">
    <location>
        <begin position="146"/>
        <end position="167"/>
    </location>
</feature>
<evidence type="ECO:0000256" key="2">
    <source>
        <dbReference type="SAM" id="Phobius"/>
    </source>
</evidence>
<dbReference type="Proteomes" id="UP001597461">
    <property type="component" value="Unassembled WGS sequence"/>
</dbReference>
<evidence type="ECO:0000313" key="3">
    <source>
        <dbReference type="EMBL" id="MFD2582168.1"/>
    </source>
</evidence>
<name>A0ABW5MHP5_9SPHI</name>
<evidence type="ECO:0000256" key="1">
    <source>
        <dbReference type="SAM" id="MobiDB-lite"/>
    </source>
</evidence>
<dbReference type="RefSeq" id="WP_379076646.1">
    <property type="nucleotide sequence ID" value="NZ_JBHULL010000007.1"/>
</dbReference>
<feature type="transmembrane region" description="Helical" evidence="2">
    <location>
        <begin position="350"/>
        <end position="369"/>
    </location>
</feature>
<keyword evidence="4" id="KW-1185">Reference proteome</keyword>
<keyword evidence="2" id="KW-0472">Membrane</keyword>